<protein>
    <submittedName>
        <fullName evidence="3">Quinone oxidoreductase</fullName>
    </submittedName>
</protein>
<dbReference type="InterPro" id="IPR051603">
    <property type="entry name" value="Zinc-ADH_QOR/CCCR"/>
</dbReference>
<evidence type="ECO:0000256" key="1">
    <source>
        <dbReference type="ARBA" id="ARBA00022857"/>
    </source>
</evidence>
<reference evidence="3 4" key="1">
    <citation type="submission" date="2015-07" db="EMBL/GenBank/DDBJ databases">
        <title>Complete genome sequence of Mycobacterium goodii X7B, a facultative thermophilic biodesulfurizing bacterium.</title>
        <authorList>
            <person name="Yu B."/>
            <person name="Li F."/>
            <person name="Xu P."/>
        </authorList>
    </citation>
    <scope>NUCLEOTIDE SEQUENCE [LARGE SCALE GENOMIC DNA]</scope>
    <source>
        <strain evidence="3 4">X7B</strain>
    </source>
</reference>
<dbReference type="GO" id="GO:0016491">
    <property type="term" value="F:oxidoreductase activity"/>
    <property type="evidence" value="ECO:0007669"/>
    <property type="project" value="InterPro"/>
</dbReference>
<dbReference type="InterPro" id="IPR020843">
    <property type="entry name" value="ER"/>
</dbReference>
<dbReference type="Pfam" id="PF00107">
    <property type="entry name" value="ADH_zinc_N"/>
    <property type="match status" value="1"/>
</dbReference>
<evidence type="ECO:0000313" key="3">
    <source>
        <dbReference type="EMBL" id="AKS31576.1"/>
    </source>
</evidence>
<dbReference type="Gene3D" id="3.40.50.720">
    <property type="entry name" value="NAD(P)-binding Rossmann-like Domain"/>
    <property type="match status" value="1"/>
</dbReference>
<dbReference type="RefSeq" id="WP_049743989.1">
    <property type="nucleotide sequence ID" value="NZ_CP012150.1"/>
</dbReference>
<accession>A0A0K0X2A5</accession>
<dbReference type="PANTHER" id="PTHR44154">
    <property type="entry name" value="QUINONE OXIDOREDUCTASE"/>
    <property type="match status" value="1"/>
</dbReference>
<dbReference type="KEGG" id="mgo:AFA91_06455"/>
<feature type="domain" description="Enoyl reductase (ER)" evidence="2">
    <location>
        <begin position="6"/>
        <end position="320"/>
    </location>
</feature>
<proteinExistence type="predicted"/>
<evidence type="ECO:0000259" key="2">
    <source>
        <dbReference type="SMART" id="SM00829"/>
    </source>
</evidence>
<evidence type="ECO:0000313" key="4">
    <source>
        <dbReference type="Proteomes" id="UP000062255"/>
    </source>
</evidence>
<dbReference type="Proteomes" id="UP000062255">
    <property type="component" value="Chromosome"/>
</dbReference>
<dbReference type="Gene3D" id="3.90.180.10">
    <property type="entry name" value="Medium-chain alcohol dehydrogenases, catalytic domain"/>
    <property type="match status" value="1"/>
</dbReference>
<dbReference type="AlphaFoldDB" id="A0A0K0X2A5"/>
<keyword evidence="1" id="KW-0521">NADP</keyword>
<gene>
    <name evidence="3" type="ORF">AFA91_06455</name>
</gene>
<dbReference type="PATRIC" id="fig|134601.6.peg.1342"/>
<sequence>MRAIVATASGPAIADVTKPRPGPGEVLVRVHAAALNRVDLRMSQGMVHGSAGGLGQVCGMEFAGEIEDVGPEVAGWSPGQRVMAAAPGAFAEFTTASAHTLFPVPESLSYQEAATLPVGLQTMHDALITQGEFGEGQTLLIQGASSGMGLMGMQIARECGAKLVIGTSTDAARRQRLAEFGADCALDSASADWVSEVLAVTGGEGVDLLLDLVAGPLVTPGMQATRVGGRMINIGRVGGEQGVIDFDLHSMRRITYIGTTFRTRNREQISRVVAAANRDLSAAVAHRRITMPVAGAFGLEEATRAFIRMDRNEHFGKLVLELA</sequence>
<name>A0A0K0X2A5_MYCGD</name>
<dbReference type="EMBL" id="CP012150">
    <property type="protein sequence ID" value="AKS31576.1"/>
    <property type="molecule type" value="Genomic_DNA"/>
</dbReference>
<dbReference type="InterPro" id="IPR011032">
    <property type="entry name" value="GroES-like_sf"/>
</dbReference>
<dbReference type="InterPro" id="IPR013154">
    <property type="entry name" value="ADH-like_N"/>
</dbReference>
<dbReference type="SUPFAM" id="SSF50129">
    <property type="entry name" value="GroES-like"/>
    <property type="match status" value="1"/>
</dbReference>
<dbReference type="OrthoDB" id="9797931at2"/>
<organism evidence="3 4">
    <name type="scientific">Mycolicibacterium goodii</name>
    <name type="common">Mycobacterium goodii</name>
    <dbReference type="NCBI Taxonomy" id="134601"/>
    <lineage>
        <taxon>Bacteria</taxon>
        <taxon>Bacillati</taxon>
        <taxon>Actinomycetota</taxon>
        <taxon>Actinomycetes</taxon>
        <taxon>Mycobacteriales</taxon>
        <taxon>Mycobacteriaceae</taxon>
        <taxon>Mycolicibacterium</taxon>
    </lineage>
</organism>
<dbReference type="Pfam" id="PF08240">
    <property type="entry name" value="ADH_N"/>
    <property type="match status" value="1"/>
</dbReference>
<dbReference type="InterPro" id="IPR036291">
    <property type="entry name" value="NAD(P)-bd_dom_sf"/>
</dbReference>
<dbReference type="STRING" id="134601.AFA91_06455"/>
<dbReference type="PANTHER" id="PTHR44154:SF1">
    <property type="entry name" value="QUINONE OXIDOREDUCTASE"/>
    <property type="match status" value="1"/>
</dbReference>
<dbReference type="InterPro" id="IPR013149">
    <property type="entry name" value="ADH-like_C"/>
</dbReference>
<dbReference type="SMART" id="SM00829">
    <property type="entry name" value="PKS_ER"/>
    <property type="match status" value="1"/>
</dbReference>
<dbReference type="SUPFAM" id="SSF51735">
    <property type="entry name" value="NAD(P)-binding Rossmann-fold domains"/>
    <property type="match status" value="1"/>
</dbReference>